<organism evidence="11 12">
    <name type="scientific">Leptospirillum ferrodiazotrophum</name>
    <dbReference type="NCBI Taxonomy" id="412449"/>
    <lineage>
        <taxon>Bacteria</taxon>
        <taxon>Pseudomonadati</taxon>
        <taxon>Nitrospirota</taxon>
        <taxon>Nitrospiria</taxon>
        <taxon>Nitrospirales</taxon>
        <taxon>Nitrospiraceae</taxon>
        <taxon>Leptospirillum</taxon>
    </lineage>
</organism>
<dbReference type="GO" id="GO:0005886">
    <property type="term" value="C:plasma membrane"/>
    <property type="evidence" value="ECO:0007669"/>
    <property type="project" value="UniProtKB-SubCell"/>
</dbReference>
<accession>C6I0U0</accession>
<evidence type="ECO:0000256" key="4">
    <source>
        <dbReference type="ARBA" id="ARBA00022475"/>
    </source>
</evidence>
<dbReference type="AlphaFoldDB" id="C6I0U0"/>
<feature type="transmembrane region" description="Helical" evidence="9">
    <location>
        <begin position="152"/>
        <end position="177"/>
    </location>
</feature>
<evidence type="ECO:0000256" key="9">
    <source>
        <dbReference type="SAM" id="Phobius"/>
    </source>
</evidence>
<dbReference type="Gene3D" id="1.20.1530.20">
    <property type="match status" value="1"/>
</dbReference>
<dbReference type="Proteomes" id="UP000009374">
    <property type="component" value="Unassembled WGS sequence"/>
</dbReference>
<keyword evidence="3" id="KW-0050">Antiport</keyword>
<evidence type="ECO:0000256" key="7">
    <source>
        <dbReference type="ARBA" id="ARBA00023065"/>
    </source>
</evidence>
<keyword evidence="2" id="KW-0813">Transport</keyword>
<evidence type="ECO:0000256" key="6">
    <source>
        <dbReference type="ARBA" id="ARBA00022989"/>
    </source>
</evidence>
<keyword evidence="8 9" id="KW-0472">Membrane</keyword>
<dbReference type="GO" id="GO:0015297">
    <property type="term" value="F:antiporter activity"/>
    <property type="evidence" value="ECO:0007669"/>
    <property type="project" value="UniProtKB-KW"/>
</dbReference>
<evidence type="ECO:0000256" key="8">
    <source>
        <dbReference type="ARBA" id="ARBA00023136"/>
    </source>
</evidence>
<evidence type="ECO:0000256" key="5">
    <source>
        <dbReference type="ARBA" id="ARBA00022692"/>
    </source>
</evidence>
<keyword evidence="7" id="KW-0406">Ion transport</keyword>
<feature type="transmembrane region" description="Helical" evidence="9">
    <location>
        <begin position="6"/>
        <end position="26"/>
    </location>
</feature>
<comment type="subcellular location">
    <subcellularLocation>
        <location evidence="1">Cell membrane</location>
        <topology evidence="1">Multi-pass membrane protein</topology>
    </subcellularLocation>
</comment>
<evidence type="ECO:0000313" key="12">
    <source>
        <dbReference type="Proteomes" id="UP000009374"/>
    </source>
</evidence>
<evidence type="ECO:0000259" key="10">
    <source>
        <dbReference type="Pfam" id="PF00999"/>
    </source>
</evidence>
<dbReference type="InterPro" id="IPR006153">
    <property type="entry name" value="Cation/H_exchanger_TM"/>
</dbReference>
<feature type="transmembrane region" description="Helical" evidence="9">
    <location>
        <begin position="377"/>
        <end position="399"/>
    </location>
</feature>
<name>C6I0U0_9BACT</name>
<feature type="transmembrane region" description="Helical" evidence="9">
    <location>
        <begin position="224"/>
        <end position="244"/>
    </location>
</feature>
<evidence type="ECO:0000256" key="2">
    <source>
        <dbReference type="ARBA" id="ARBA00022448"/>
    </source>
</evidence>
<evidence type="ECO:0000256" key="3">
    <source>
        <dbReference type="ARBA" id="ARBA00022449"/>
    </source>
</evidence>
<dbReference type="GO" id="GO:1902600">
    <property type="term" value="P:proton transmembrane transport"/>
    <property type="evidence" value="ECO:0007669"/>
    <property type="project" value="InterPro"/>
</dbReference>
<feature type="transmembrane region" description="Helical" evidence="9">
    <location>
        <begin position="189"/>
        <end position="212"/>
    </location>
</feature>
<feature type="transmembrane region" description="Helical" evidence="9">
    <location>
        <begin position="289"/>
        <end position="306"/>
    </location>
</feature>
<proteinExistence type="predicted"/>
<dbReference type="PANTHER" id="PTHR32507">
    <property type="entry name" value="NA(+)/H(+) ANTIPORTER 1"/>
    <property type="match status" value="1"/>
</dbReference>
<dbReference type="Pfam" id="PF00999">
    <property type="entry name" value="Na_H_Exchanger"/>
    <property type="match status" value="1"/>
</dbReference>
<feature type="transmembrane region" description="Helical" evidence="9">
    <location>
        <begin position="63"/>
        <end position="84"/>
    </location>
</feature>
<evidence type="ECO:0000313" key="11">
    <source>
        <dbReference type="EMBL" id="EES51540.1"/>
    </source>
</evidence>
<feature type="transmembrane region" description="Helical" evidence="9">
    <location>
        <begin position="120"/>
        <end position="140"/>
    </location>
</feature>
<keyword evidence="6 9" id="KW-1133">Transmembrane helix</keyword>
<sequence>MSHTAALCVIVSVVLSGALLLTRLAGRLRVPDILWFMLLGLVLGPFGLNLASGESLMGQDHVFLLGAVFLVLYEAGTGTRLALLKSHAISVGLLVTAGLLLTTAMLAASAHLFLGYTLAQGLLLGAILSTTDPASILPILRRLPIPARVVETLVAESAIGDVTGSLLSLFLLSWLSAPPSGGILRMGLGFLWSVAGATLVGLSLGWLFVLLTRHPRLGIFRRSVPVFLVAILLGGFGISLLFHLQTLLLGYLLGVAAGQTRREEPSLGAMEPPLGGGSRPGDFETMNDLLVYLATFFIFLVMGTLIPHAGSGFSLGGALLFLASLLLVVRPVVVFSLVPFDRRSGFSRQEMGFMATVRETGIMAGALLGLVHGELPASASAVVFAVVVGTIAVGALVAAPAARILGLETGTGHTEGGTPS</sequence>
<dbReference type="InterPro" id="IPR038770">
    <property type="entry name" value="Na+/solute_symporter_sf"/>
</dbReference>
<evidence type="ECO:0000256" key="1">
    <source>
        <dbReference type="ARBA" id="ARBA00004651"/>
    </source>
</evidence>
<gene>
    <name evidence="11" type="ORF">UBAL3_95950039</name>
</gene>
<dbReference type="EMBL" id="GG693888">
    <property type="protein sequence ID" value="EES51540.1"/>
    <property type="molecule type" value="Genomic_DNA"/>
</dbReference>
<dbReference type="PANTHER" id="PTHR32507:SF0">
    <property type="entry name" value="NA(+)_H(+) ANTIPORTER 2-RELATED"/>
    <property type="match status" value="1"/>
</dbReference>
<keyword evidence="4" id="KW-1003">Cell membrane</keyword>
<keyword evidence="5 9" id="KW-0812">Transmembrane</keyword>
<feature type="transmembrane region" description="Helical" evidence="9">
    <location>
        <begin position="91"/>
        <end position="114"/>
    </location>
</feature>
<keyword evidence="12" id="KW-1185">Reference proteome</keyword>
<feature type="domain" description="Cation/H+ exchanger transmembrane" evidence="10">
    <location>
        <begin position="18"/>
        <end position="399"/>
    </location>
</feature>
<feature type="transmembrane region" description="Helical" evidence="9">
    <location>
        <begin position="33"/>
        <end position="51"/>
    </location>
</feature>
<reference evidence="11 12" key="1">
    <citation type="journal article" date="2009" name="Appl. Environ. Microbiol.">
        <title>Community genomic and proteomic analyses of chemoautotrophic iron-oxidizing "Leptospirillum rubarum" (Group II) and "Leptospirillum ferrodiazotrophum" (Group III) bacteria in acid mine drainage biofilms.</title>
        <authorList>
            <person name="Goltsman D.S."/>
            <person name="Denef V.J."/>
            <person name="Singer S.W."/>
            <person name="VerBerkmoes N.C."/>
            <person name="Lefsrud M."/>
            <person name="Mueller R.S."/>
            <person name="Dick G.J."/>
            <person name="Sun C.L."/>
            <person name="Wheeler K.E."/>
            <person name="Zemla A."/>
            <person name="Baker B.J."/>
            <person name="Hauser L."/>
            <person name="Land M."/>
            <person name="Shah M.B."/>
            <person name="Thelen M.P."/>
            <person name="Hettich R.L."/>
            <person name="Banfield J.F."/>
        </authorList>
    </citation>
    <scope>NUCLEOTIDE SEQUENCE [LARGE SCALE GENOMIC DNA]</scope>
</reference>
<protein>
    <submittedName>
        <fullName evidence="11">Sodium/hydrogen exchanger</fullName>
    </submittedName>
</protein>
<feature type="transmembrane region" description="Helical" evidence="9">
    <location>
        <begin position="318"/>
        <end position="338"/>
    </location>
</feature>